<proteinExistence type="predicted"/>
<comment type="caution">
    <text evidence="2">The sequence shown here is derived from an EMBL/GenBank/DDBJ whole genome shotgun (WGS) entry which is preliminary data.</text>
</comment>
<accession>A0A835Z649</accession>
<protein>
    <submittedName>
        <fullName evidence="2">Uncharacterized protein</fullName>
    </submittedName>
</protein>
<sequence>MTDNSSAASAGISSCFRRVLVLLHNVKLTARCPLLALAKQAGIFIHALIMVALPFVHGDKGGSPQRRLLLVAITATLLASISFTTSALPHDDGQQPALRRAIRELQSLAAHRKLVDCAAQAAATCGPGTDCATCANGVDEDTFKKDLKDLLQGATSGGKKISATTCIGAVLVAVTKALPAGCIDNKAFTTAVSCVADEPCNNQHRLRGRA</sequence>
<feature type="transmembrane region" description="Helical" evidence="1">
    <location>
        <begin position="34"/>
        <end position="56"/>
    </location>
</feature>
<gene>
    <name evidence="2" type="ORF">JKP88DRAFT_244349</name>
</gene>
<name>A0A835Z649_9STRA</name>
<organism evidence="2 3">
    <name type="scientific">Tribonema minus</name>
    <dbReference type="NCBI Taxonomy" id="303371"/>
    <lineage>
        <taxon>Eukaryota</taxon>
        <taxon>Sar</taxon>
        <taxon>Stramenopiles</taxon>
        <taxon>Ochrophyta</taxon>
        <taxon>PX clade</taxon>
        <taxon>Xanthophyceae</taxon>
        <taxon>Tribonematales</taxon>
        <taxon>Tribonemataceae</taxon>
        <taxon>Tribonema</taxon>
    </lineage>
</organism>
<keyword evidence="1" id="KW-0472">Membrane</keyword>
<keyword evidence="1" id="KW-0812">Transmembrane</keyword>
<keyword evidence="1" id="KW-1133">Transmembrane helix</keyword>
<reference evidence="2" key="1">
    <citation type="submission" date="2021-02" db="EMBL/GenBank/DDBJ databases">
        <title>First Annotated Genome of the Yellow-green Alga Tribonema minus.</title>
        <authorList>
            <person name="Mahan K.M."/>
        </authorList>
    </citation>
    <scope>NUCLEOTIDE SEQUENCE</scope>
    <source>
        <strain evidence="2">UTEX B ZZ1240</strain>
    </source>
</reference>
<dbReference type="AlphaFoldDB" id="A0A835Z649"/>
<keyword evidence="3" id="KW-1185">Reference proteome</keyword>
<feature type="transmembrane region" description="Helical" evidence="1">
    <location>
        <begin position="68"/>
        <end position="88"/>
    </location>
</feature>
<evidence type="ECO:0000256" key="1">
    <source>
        <dbReference type="SAM" id="Phobius"/>
    </source>
</evidence>
<evidence type="ECO:0000313" key="3">
    <source>
        <dbReference type="Proteomes" id="UP000664859"/>
    </source>
</evidence>
<evidence type="ECO:0000313" key="2">
    <source>
        <dbReference type="EMBL" id="KAG5185720.1"/>
    </source>
</evidence>
<dbReference type="EMBL" id="JAFCMP010000124">
    <property type="protein sequence ID" value="KAG5185720.1"/>
    <property type="molecule type" value="Genomic_DNA"/>
</dbReference>
<dbReference type="Proteomes" id="UP000664859">
    <property type="component" value="Unassembled WGS sequence"/>
</dbReference>